<name>W5W280_9PSEU</name>
<accession>W5W280</accession>
<organism evidence="1 2">
    <name type="scientific">Kutzneria albida DSM 43870</name>
    <dbReference type="NCBI Taxonomy" id="1449976"/>
    <lineage>
        <taxon>Bacteria</taxon>
        <taxon>Bacillati</taxon>
        <taxon>Actinomycetota</taxon>
        <taxon>Actinomycetes</taxon>
        <taxon>Pseudonocardiales</taxon>
        <taxon>Pseudonocardiaceae</taxon>
        <taxon>Kutzneria</taxon>
    </lineage>
</organism>
<sequence>MIDVGTIVPLGEPRSALRNGALACVRVPTTERAVR</sequence>
<dbReference type="KEGG" id="kal:KALB_1898"/>
<evidence type="ECO:0000313" key="2">
    <source>
        <dbReference type="Proteomes" id="UP000019225"/>
    </source>
</evidence>
<dbReference type="EMBL" id="CP007155">
    <property type="protein sequence ID" value="AHH95268.1"/>
    <property type="molecule type" value="Genomic_DNA"/>
</dbReference>
<keyword evidence="2" id="KW-1185">Reference proteome</keyword>
<evidence type="ECO:0000313" key="1">
    <source>
        <dbReference type="EMBL" id="AHH95268.1"/>
    </source>
</evidence>
<gene>
    <name evidence="1" type="ORF">KALB_1898</name>
</gene>
<dbReference type="Proteomes" id="UP000019225">
    <property type="component" value="Chromosome"/>
</dbReference>
<dbReference type="HOGENOM" id="CLU_3365496_0_0_11"/>
<dbReference type="AlphaFoldDB" id="W5W280"/>
<protein>
    <submittedName>
        <fullName evidence="1">Uncharacterized protein</fullName>
    </submittedName>
</protein>
<proteinExistence type="predicted"/>
<reference evidence="1 2" key="1">
    <citation type="journal article" date="2014" name="BMC Genomics">
        <title>Complete genome sequence of producer of the glycopeptide antibiotic Aculeximycin Kutzneria albida DSM 43870T, a representative of minor genus of Pseudonocardiaceae.</title>
        <authorList>
            <person name="Rebets Y."/>
            <person name="Tokovenko B."/>
            <person name="Lushchyk I."/>
            <person name="Ruckert C."/>
            <person name="Zaburannyi N."/>
            <person name="Bechthold A."/>
            <person name="Kalinowski J."/>
            <person name="Luzhetskyy A."/>
        </authorList>
    </citation>
    <scope>NUCLEOTIDE SEQUENCE [LARGE SCALE GENOMIC DNA]</scope>
    <source>
        <strain evidence="1">DSM 43870</strain>
    </source>
</reference>